<dbReference type="AlphaFoldDB" id="A0A8J4A1M3"/>
<evidence type="ECO:0008006" key="4">
    <source>
        <dbReference type="Google" id="ProtNLM"/>
    </source>
</evidence>
<dbReference type="RefSeq" id="WP_239160892.1">
    <property type="nucleotide sequence ID" value="NZ_BOPH01000118.1"/>
</dbReference>
<feature type="region of interest" description="Disordered" evidence="1">
    <location>
        <begin position="1"/>
        <end position="34"/>
    </location>
</feature>
<organism evidence="2 3">
    <name type="scientific">Virgisporangium ochraceum</name>
    <dbReference type="NCBI Taxonomy" id="65505"/>
    <lineage>
        <taxon>Bacteria</taxon>
        <taxon>Bacillati</taxon>
        <taxon>Actinomycetota</taxon>
        <taxon>Actinomycetes</taxon>
        <taxon>Micromonosporales</taxon>
        <taxon>Micromonosporaceae</taxon>
        <taxon>Virgisporangium</taxon>
    </lineage>
</organism>
<dbReference type="Gene3D" id="2.30.40.10">
    <property type="entry name" value="Urease, subunit C, domain 1"/>
    <property type="match status" value="1"/>
</dbReference>
<evidence type="ECO:0000256" key="1">
    <source>
        <dbReference type="SAM" id="MobiDB-lite"/>
    </source>
</evidence>
<dbReference type="GO" id="GO:0016810">
    <property type="term" value="F:hydrolase activity, acting on carbon-nitrogen (but not peptide) bonds"/>
    <property type="evidence" value="ECO:0007669"/>
    <property type="project" value="InterPro"/>
</dbReference>
<dbReference type="InterPro" id="IPR050378">
    <property type="entry name" value="Metallo-dep_Hydrolases_sf"/>
</dbReference>
<sequence length="113" mass="11742">MPGETAAARSAASFRAVGSPGQGPVGGAGRSPGSTTIAVERSLAEGYDADIALVDPDRTWTVRAADSESAQEYTPFEGFELTAAVTDTFLRGQHVLEAGKVVGDPQGQYLRRS</sequence>
<gene>
    <name evidence="2" type="ORF">Voc01_084780</name>
</gene>
<evidence type="ECO:0000313" key="3">
    <source>
        <dbReference type="Proteomes" id="UP000635606"/>
    </source>
</evidence>
<dbReference type="EMBL" id="BOPH01000118">
    <property type="protein sequence ID" value="GIJ73561.1"/>
    <property type="molecule type" value="Genomic_DNA"/>
</dbReference>
<dbReference type="SUPFAM" id="SSF51338">
    <property type="entry name" value="Composite domain of metallo-dependent hydrolases"/>
    <property type="match status" value="1"/>
</dbReference>
<dbReference type="PANTHER" id="PTHR11647">
    <property type="entry name" value="HYDRANTOINASE/DIHYDROPYRIMIDINASE FAMILY MEMBER"/>
    <property type="match status" value="1"/>
</dbReference>
<dbReference type="Proteomes" id="UP000635606">
    <property type="component" value="Unassembled WGS sequence"/>
</dbReference>
<feature type="compositionally biased region" description="Low complexity" evidence="1">
    <location>
        <begin position="1"/>
        <end position="19"/>
    </location>
</feature>
<name>A0A8J4A1M3_9ACTN</name>
<dbReference type="InterPro" id="IPR011059">
    <property type="entry name" value="Metal-dep_hydrolase_composite"/>
</dbReference>
<accession>A0A8J4A1M3</accession>
<comment type="caution">
    <text evidence="2">The sequence shown here is derived from an EMBL/GenBank/DDBJ whole genome shotgun (WGS) entry which is preliminary data.</text>
</comment>
<evidence type="ECO:0000313" key="2">
    <source>
        <dbReference type="EMBL" id="GIJ73561.1"/>
    </source>
</evidence>
<dbReference type="PANTHER" id="PTHR11647:SF1">
    <property type="entry name" value="COLLAPSIN RESPONSE MEDIATOR PROTEIN"/>
    <property type="match status" value="1"/>
</dbReference>
<keyword evidence="3" id="KW-1185">Reference proteome</keyword>
<feature type="compositionally biased region" description="Gly residues" evidence="1">
    <location>
        <begin position="20"/>
        <end position="30"/>
    </location>
</feature>
<proteinExistence type="predicted"/>
<reference evidence="2" key="1">
    <citation type="submission" date="2021-01" db="EMBL/GenBank/DDBJ databases">
        <title>Whole genome shotgun sequence of Virgisporangium ochraceum NBRC 16418.</title>
        <authorList>
            <person name="Komaki H."/>
            <person name="Tamura T."/>
        </authorList>
    </citation>
    <scope>NUCLEOTIDE SEQUENCE</scope>
    <source>
        <strain evidence="2">NBRC 16418</strain>
    </source>
</reference>
<protein>
    <recommendedName>
        <fullName evidence="4">Dihydroorotase</fullName>
    </recommendedName>
</protein>